<proteinExistence type="predicted"/>
<sequence>MVHVKKSQKRPPKIFIMFLANL</sequence>
<dbReference type="AlphaFoldDB" id="A0A915I319"/>
<evidence type="ECO:0000313" key="2">
    <source>
        <dbReference type="WBParaSite" id="nRc.2.0.1.t08523-RA"/>
    </source>
</evidence>
<reference evidence="2" key="1">
    <citation type="submission" date="2022-11" db="UniProtKB">
        <authorList>
            <consortium name="WormBaseParasite"/>
        </authorList>
    </citation>
    <scope>IDENTIFICATION</scope>
</reference>
<keyword evidence="1" id="KW-1185">Reference proteome</keyword>
<accession>A0A915I319</accession>
<evidence type="ECO:0000313" key="1">
    <source>
        <dbReference type="Proteomes" id="UP000887565"/>
    </source>
</evidence>
<name>A0A915I319_ROMCU</name>
<protein>
    <submittedName>
        <fullName evidence="2">Uncharacterized protein</fullName>
    </submittedName>
</protein>
<organism evidence="1 2">
    <name type="scientific">Romanomermis culicivorax</name>
    <name type="common">Nematode worm</name>
    <dbReference type="NCBI Taxonomy" id="13658"/>
    <lineage>
        <taxon>Eukaryota</taxon>
        <taxon>Metazoa</taxon>
        <taxon>Ecdysozoa</taxon>
        <taxon>Nematoda</taxon>
        <taxon>Enoplea</taxon>
        <taxon>Dorylaimia</taxon>
        <taxon>Mermithida</taxon>
        <taxon>Mermithoidea</taxon>
        <taxon>Mermithidae</taxon>
        <taxon>Romanomermis</taxon>
    </lineage>
</organism>
<dbReference type="Proteomes" id="UP000887565">
    <property type="component" value="Unplaced"/>
</dbReference>
<dbReference type="WBParaSite" id="nRc.2.0.1.t08523-RA">
    <property type="protein sequence ID" value="nRc.2.0.1.t08523-RA"/>
    <property type="gene ID" value="nRc.2.0.1.g08523"/>
</dbReference>